<keyword evidence="6" id="KW-1185">Reference proteome</keyword>
<dbReference type="PROSITE" id="PS50893">
    <property type="entry name" value="ABC_TRANSPORTER_2"/>
    <property type="match status" value="2"/>
</dbReference>
<dbReference type="RefSeq" id="WP_098461007.1">
    <property type="nucleotide sequence ID" value="NZ_PDJC01000001.1"/>
</dbReference>
<dbReference type="InterPro" id="IPR003593">
    <property type="entry name" value="AAA+_ATPase"/>
</dbReference>
<protein>
    <submittedName>
        <fullName evidence="5">ATPase subunit of ABC transporter with duplicated ATPase domains</fullName>
    </submittedName>
</protein>
<organism evidence="5 6">
    <name type="scientific">Propionicimonas paludicola</name>
    <dbReference type="NCBI Taxonomy" id="185243"/>
    <lineage>
        <taxon>Bacteria</taxon>
        <taxon>Bacillati</taxon>
        <taxon>Actinomycetota</taxon>
        <taxon>Actinomycetes</taxon>
        <taxon>Propionibacteriales</taxon>
        <taxon>Nocardioidaceae</taxon>
        <taxon>Propionicimonas</taxon>
    </lineage>
</organism>
<dbReference type="GO" id="GO:0016887">
    <property type="term" value="F:ATP hydrolysis activity"/>
    <property type="evidence" value="ECO:0007669"/>
    <property type="project" value="InterPro"/>
</dbReference>
<evidence type="ECO:0000256" key="3">
    <source>
        <dbReference type="ARBA" id="ARBA00022840"/>
    </source>
</evidence>
<proteinExistence type="predicted"/>
<gene>
    <name evidence="5" type="ORF">ATK74_2165</name>
</gene>
<keyword evidence="1" id="KW-0677">Repeat</keyword>
<keyword evidence="2" id="KW-0547">Nucleotide-binding</keyword>
<sequence>MGHVDVAGVRYQLPDGRVLLDEVSFRVGDGAKVALVGANGAGKTTLLRIIIGDLAPHSGAVTRSGGLGVMRQFVGQGVVEGGSEDPTVAELLLSVAPERIRNAAAKIDELELALMEGDELSVQMAYAEALSEFADAGGYDLEVLWDVCTTAALGVPYDKAKYRSLRTLSGGEQKRLVLEYLLRSPEEVLLLDEPDNYLDVPGKTWLEQRITESAKTILFISHDRELLANTATAVVTVELGAEGNRVWTHPGGFASYHQARRDRFARFDELRRRWDEEHAKLKTLVFTLKQKATFNDGMASRYQAAQTRLRKFEEAGPPTEQPLEQQVKIRLRGGRTAKRALVCEQLELRLPAGAAASEVLMKPFDLEVWFGERVAVLGSNGSGKSHFLRLLARGGTLPDLEHEPVGDATALAPVAHTGRAKLGARVRPGWFVQTHEHPELIGRTLLEILHRGDLTPDGRGRAGMGREQASRVLDRYELSAAAEQSFETLSGGQQARFQILLLELSGATMLLLDEPTDNLDVQSAEALEEGLAAFEGTVLAVTHDRWFARSFDRFVVFGSDGSVYEADEPVWQETRVQRVR</sequence>
<dbReference type="Gene3D" id="3.40.50.300">
    <property type="entry name" value="P-loop containing nucleotide triphosphate hydrolases"/>
    <property type="match status" value="2"/>
</dbReference>
<evidence type="ECO:0000256" key="1">
    <source>
        <dbReference type="ARBA" id="ARBA00022737"/>
    </source>
</evidence>
<dbReference type="PANTHER" id="PTHR19211">
    <property type="entry name" value="ATP-BINDING TRANSPORT PROTEIN-RELATED"/>
    <property type="match status" value="1"/>
</dbReference>
<dbReference type="SUPFAM" id="SSF52540">
    <property type="entry name" value="P-loop containing nucleoside triphosphate hydrolases"/>
    <property type="match status" value="2"/>
</dbReference>
<evidence type="ECO:0000313" key="5">
    <source>
        <dbReference type="EMBL" id="PFG17592.1"/>
    </source>
</evidence>
<dbReference type="Proteomes" id="UP000226079">
    <property type="component" value="Unassembled WGS sequence"/>
</dbReference>
<dbReference type="EMBL" id="PDJC01000001">
    <property type="protein sequence ID" value="PFG17592.1"/>
    <property type="molecule type" value="Genomic_DNA"/>
</dbReference>
<comment type="caution">
    <text evidence="5">The sequence shown here is derived from an EMBL/GenBank/DDBJ whole genome shotgun (WGS) entry which is preliminary data.</text>
</comment>
<name>A0A2A9CVB4_9ACTN</name>
<dbReference type="AlphaFoldDB" id="A0A2A9CVB4"/>
<evidence type="ECO:0000256" key="2">
    <source>
        <dbReference type="ARBA" id="ARBA00022741"/>
    </source>
</evidence>
<dbReference type="GO" id="GO:0005524">
    <property type="term" value="F:ATP binding"/>
    <property type="evidence" value="ECO:0007669"/>
    <property type="project" value="UniProtKB-KW"/>
</dbReference>
<keyword evidence="3" id="KW-0067">ATP-binding</keyword>
<dbReference type="OrthoDB" id="5592724at2"/>
<evidence type="ECO:0000259" key="4">
    <source>
        <dbReference type="PROSITE" id="PS50893"/>
    </source>
</evidence>
<reference evidence="5 6" key="1">
    <citation type="submission" date="2017-10" db="EMBL/GenBank/DDBJ databases">
        <title>Sequencing the genomes of 1000 actinobacteria strains.</title>
        <authorList>
            <person name="Klenk H.-P."/>
        </authorList>
    </citation>
    <scope>NUCLEOTIDE SEQUENCE [LARGE SCALE GENOMIC DNA]</scope>
    <source>
        <strain evidence="5 6">DSM 15597</strain>
    </source>
</reference>
<dbReference type="Pfam" id="PF00005">
    <property type="entry name" value="ABC_tran"/>
    <property type="match status" value="2"/>
</dbReference>
<evidence type="ECO:0000313" key="6">
    <source>
        <dbReference type="Proteomes" id="UP000226079"/>
    </source>
</evidence>
<dbReference type="SMART" id="SM00382">
    <property type="entry name" value="AAA"/>
    <property type="match status" value="2"/>
</dbReference>
<dbReference type="InterPro" id="IPR003439">
    <property type="entry name" value="ABC_transporter-like_ATP-bd"/>
</dbReference>
<dbReference type="PANTHER" id="PTHR19211:SF69">
    <property type="entry name" value="ATP-BINDING PROTEIN UUP"/>
    <property type="match status" value="1"/>
</dbReference>
<dbReference type="InterPro" id="IPR050611">
    <property type="entry name" value="ABCF"/>
</dbReference>
<feature type="domain" description="ABC transporter" evidence="4">
    <location>
        <begin position="4"/>
        <end position="264"/>
    </location>
</feature>
<feature type="domain" description="ABC transporter" evidence="4">
    <location>
        <begin position="341"/>
        <end position="579"/>
    </location>
</feature>
<accession>A0A2A9CVB4</accession>
<dbReference type="InterPro" id="IPR027417">
    <property type="entry name" value="P-loop_NTPase"/>
</dbReference>